<dbReference type="PROSITE" id="PS50240">
    <property type="entry name" value="TRYPSIN_DOM"/>
    <property type="match status" value="1"/>
</dbReference>
<name>A0AAD7YIE5_MYTSE</name>
<dbReference type="PANTHER" id="PTHR24260">
    <property type="match status" value="1"/>
</dbReference>
<dbReference type="PANTHER" id="PTHR24260:SF136">
    <property type="entry name" value="GH08193P-RELATED"/>
    <property type="match status" value="1"/>
</dbReference>
<accession>A0AAD7YIE5</accession>
<dbReference type="GO" id="GO:0006508">
    <property type="term" value="P:proteolysis"/>
    <property type="evidence" value="ECO:0007669"/>
    <property type="project" value="InterPro"/>
</dbReference>
<dbReference type="Pfam" id="PF00089">
    <property type="entry name" value="Trypsin"/>
    <property type="match status" value="1"/>
</dbReference>
<feature type="chain" id="PRO_5041992338" description="Peptidase S1 domain-containing protein" evidence="1">
    <location>
        <begin position="22"/>
        <end position="478"/>
    </location>
</feature>
<evidence type="ECO:0000313" key="3">
    <source>
        <dbReference type="EMBL" id="KAJ8715574.1"/>
    </source>
</evidence>
<evidence type="ECO:0000259" key="2">
    <source>
        <dbReference type="PROSITE" id="PS50240"/>
    </source>
</evidence>
<proteinExistence type="predicted"/>
<evidence type="ECO:0000313" key="4">
    <source>
        <dbReference type="Proteomes" id="UP001231518"/>
    </source>
</evidence>
<dbReference type="InterPro" id="IPR001254">
    <property type="entry name" value="Trypsin_dom"/>
</dbReference>
<organism evidence="3 4">
    <name type="scientific">Mythimna separata</name>
    <name type="common">Oriental armyworm</name>
    <name type="synonym">Pseudaletia separata</name>
    <dbReference type="NCBI Taxonomy" id="271217"/>
    <lineage>
        <taxon>Eukaryota</taxon>
        <taxon>Metazoa</taxon>
        <taxon>Ecdysozoa</taxon>
        <taxon>Arthropoda</taxon>
        <taxon>Hexapoda</taxon>
        <taxon>Insecta</taxon>
        <taxon>Pterygota</taxon>
        <taxon>Neoptera</taxon>
        <taxon>Endopterygota</taxon>
        <taxon>Lepidoptera</taxon>
        <taxon>Glossata</taxon>
        <taxon>Ditrysia</taxon>
        <taxon>Noctuoidea</taxon>
        <taxon>Noctuidae</taxon>
        <taxon>Noctuinae</taxon>
        <taxon>Hadenini</taxon>
        <taxon>Mythimna</taxon>
    </lineage>
</organism>
<evidence type="ECO:0000256" key="1">
    <source>
        <dbReference type="SAM" id="SignalP"/>
    </source>
</evidence>
<dbReference type="EMBL" id="JARGEI010000018">
    <property type="protein sequence ID" value="KAJ8715574.1"/>
    <property type="molecule type" value="Genomic_DNA"/>
</dbReference>
<protein>
    <recommendedName>
        <fullName evidence="2">Peptidase S1 domain-containing protein</fullName>
    </recommendedName>
</protein>
<keyword evidence="1" id="KW-0732">Signal</keyword>
<feature type="signal peptide" evidence="1">
    <location>
        <begin position="1"/>
        <end position="21"/>
    </location>
</feature>
<gene>
    <name evidence="3" type="ORF">PYW07_010056</name>
</gene>
<keyword evidence="4" id="KW-1185">Reference proteome</keyword>
<comment type="caution">
    <text evidence="3">The sequence shown here is derived from an EMBL/GenBank/DDBJ whole genome shotgun (WGS) entry which is preliminary data.</text>
</comment>
<dbReference type="InterPro" id="IPR009003">
    <property type="entry name" value="Peptidase_S1_PA"/>
</dbReference>
<dbReference type="GO" id="GO:0004252">
    <property type="term" value="F:serine-type endopeptidase activity"/>
    <property type="evidence" value="ECO:0007669"/>
    <property type="project" value="InterPro"/>
</dbReference>
<reference evidence="3" key="1">
    <citation type="submission" date="2023-03" db="EMBL/GenBank/DDBJ databases">
        <title>Chromosome-level genomes of two armyworms, Mythimna separata and Mythimna loreyi, provide insights into the biosynthesis and reception of sex pheromones.</title>
        <authorList>
            <person name="Zhao H."/>
        </authorList>
    </citation>
    <scope>NUCLEOTIDE SEQUENCE</scope>
    <source>
        <strain evidence="3">BeijingLab</strain>
        <tissue evidence="3">Pupa</tissue>
    </source>
</reference>
<dbReference type="InterPro" id="IPR051333">
    <property type="entry name" value="CLIP_Serine_Protease"/>
</dbReference>
<dbReference type="Gene3D" id="2.40.10.10">
    <property type="entry name" value="Trypsin-like serine proteases"/>
    <property type="match status" value="2"/>
</dbReference>
<sequence length="478" mass="53867">MFICKFRYVLFLFIFQGYDCGRRIQEGEPLNTPKKYAVYLLKAPVSPRFYDGWLCGGALVSEWFIVTSAACVTDVTHLYAIAGYSKYVSDLEIHVDPCTRAKKKKIVFVCTPNEYEFNYQDHTKWAFIDIAVVKVESPYDFSDTSYATLCSYTPAPISINYDSKYQEPGIDAMVLGWGHRDKYRQEMDLQDYNQENLNYAPTLIQHKELCKEGYNIYEGMDLVIDKYMICTEEKGNLNDAGLAILKAQPNAKGCVAREALKIHDLNCEKENGEEGEDDDELLILSSRKLRKPANITNDDAEQKVYNLNERSNSAIDANSTVDSSLTKNFNKTALKTEKGTPTRRFGICQNDHGGPLVTWVGAHEVLIGVATAFKISESLDCIGPYLYTSTQCNGAFLDCVFREANSPTRRQEICANLTQQGIKMVEKNISWIDHPDGPADNERNITTHASPANNTNATMHLKNAKGENNHKIFYSGIP</sequence>
<dbReference type="InterPro" id="IPR043504">
    <property type="entry name" value="Peptidase_S1_PA_chymotrypsin"/>
</dbReference>
<feature type="domain" description="Peptidase S1" evidence="2">
    <location>
        <begin position="14"/>
        <end position="437"/>
    </location>
</feature>
<dbReference type="SUPFAM" id="SSF50494">
    <property type="entry name" value="Trypsin-like serine proteases"/>
    <property type="match status" value="1"/>
</dbReference>
<dbReference type="AlphaFoldDB" id="A0AAD7YIE5"/>
<dbReference type="Proteomes" id="UP001231518">
    <property type="component" value="Chromosome 24"/>
</dbReference>